<sequence>MALSGASPAPGPVLAILSVNKCKNAVDFSGFSPKLNFKCKNAVDSSQNRSESNFWMNLTAFLHLIFLNYFFSGKSNAFLHFAYKFFEFEELTPE</sequence>
<dbReference type="Proteomes" id="UP000293568">
    <property type="component" value="Chromosome"/>
</dbReference>
<accession>A0A4P6F265</accession>
<gene>
    <name evidence="1" type="ORF">ET464_12875</name>
</gene>
<proteinExistence type="predicted"/>
<dbReference type="EMBL" id="CP035492">
    <property type="protein sequence ID" value="QAY67157.1"/>
    <property type="molecule type" value="Genomic_DNA"/>
</dbReference>
<dbReference type="RefSeq" id="WP_129441483.1">
    <property type="nucleotide sequence ID" value="NZ_CP035492.1"/>
</dbReference>
<name>A0A4P6F265_9BACL</name>
<keyword evidence="2" id="KW-1185">Reference proteome</keyword>
<reference evidence="1 2" key="1">
    <citation type="submission" date="2019-01" db="EMBL/GenBank/DDBJ databases">
        <title>Genome sequencing of strain FW100M-2.</title>
        <authorList>
            <person name="Heo J."/>
            <person name="Kim S.-J."/>
            <person name="Kim J.-S."/>
            <person name="Hong S.-B."/>
            <person name="Kwon S.-W."/>
        </authorList>
    </citation>
    <scope>NUCLEOTIDE SEQUENCE [LARGE SCALE GENOMIC DNA]</scope>
    <source>
        <strain evidence="1 2">FW100M-2</strain>
    </source>
</reference>
<dbReference type="KEGG" id="pprt:ET464_12875"/>
<protein>
    <submittedName>
        <fullName evidence="1">Uncharacterized protein</fullName>
    </submittedName>
</protein>
<dbReference type="AlphaFoldDB" id="A0A4P6F265"/>
<evidence type="ECO:0000313" key="1">
    <source>
        <dbReference type="EMBL" id="QAY67157.1"/>
    </source>
</evidence>
<organism evidence="1 2">
    <name type="scientific">Paenibacillus protaetiae</name>
    <dbReference type="NCBI Taxonomy" id="2509456"/>
    <lineage>
        <taxon>Bacteria</taxon>
        <taxon>Bacillati</taxon>
        <taxon>Bacillota</taxon>
        <taxon>Bacilli</taxon>
        <taxon>Bacillales</taxon>
        <taxon>Paenibacillaceae</taxon>
        <taxon>Paenibacillus</taxon>
    </lineage>
</organism>
<evidence type="ECO:0000313" key="2">
    <source>
        <dbReference type="Proteomes" id="UP000293568"/>
    </source>
</evidence>